<dbReference type="RefSeq" id="XP_014668167.1">
    <property type="nucleotide sequence ID" value="XM_014812681.1"/>
</dbReference>
<keyword evidence="4 10" id="KW-0493">Microtubule</keyword>
<keyword evidence="8" id="KW-0206">Cytoskeleton</keyword>
<evidence type="ECO:0000256" key="9">
    <source>
        <dbReference type="PROSITE-ProRule" id="PRU00283"/>
    </source>
</evidence>
<keyword evidence="2" id="KW-0963">Cytoplasm</keyword>
<dbReference type="InterPro" id="IPR047149">
    <property type="entry name" value="KIF11-like"/>
</dbReference>
<feature type="coiled-coil region" evidence="11">
    <location>
        <begin position="308"/>
        <end position="372"/>
    </location>
</feature>
<dbReference type="PROSITE" id="PS50067">
    <property type="entry name" value="KINESIN_MOTOR_2"/>
    <property type="match status" value="1"/>
</dbReference>
<reference evidence="15" key="1">
    <citation type="submission" date="2025-08" db="UniProtKB">
        <authorList>
            <consortium name="RefSeq"/>
        </authorList>
    </citation>
    <scope>IDENTIFICATION</scope>
</reference>
<evidence type="ECO:0000256" key="8">
    <source>
        <dbReference type="ARBA" id="ARBA00023212"/>
    </source>
</evidence>
<dbReference type="Proteomes" id="UP000695022">
    <property type="component" value="Unplaced"/>
</dbReference>
<evidence type="ECO:0000256" key="12">
    <source>
        <dbReference type="SAM" id="MobiDB-lite"/>
    </source>
</evidence>
<dbReference type="Pfam" id="PF00225">
    <property type="entry name" value="Kinesin"/>
    <property type="match status" value="1"/>
</dbReference>
<protein>
    <recommendedName>
        <fullName evidence="10">Kinesin-like protein</fullName>
    </recommendedName>
</protein>
<dbReference type="GeneID" id="106809559"/>
<keyword evidence="3" id="KW-0597">Phosphoprotein</keyword>
<name>A0ABM1E7J6_PRICU</name>
<evidence type="ECO:0000256" key="7">
    <source>
        <dbReference type="ARBA" id="ARBA00023175"/>
    </source>
</evidence>
<proteinExistence type="inferred from homology"/>
<dbReference type="Pfam" id="PF13931">
    <property type="entry name" value="Microtub_bind"/>
    <property type="match status" value="1"/>
</dbReference>
<feature type="binding site" evidence="9">
    <location>
        <begin position="95"/>
        <end position="102"/>
    </location>
    <ligand>
        <name>ATP</name>
        <dbReference type="ChEBI" id="CHEBI:30616"/>
    </ligand>
</feature>
<dbReference type="SUPFAM" id="SSF52540">
    <property type="entry name" value="P-loop containing nucleoside triphosphate hydrolases"/>
    <property type="match status" value="1"/>
</dbReference>
<dbReference type="InterPro" id="IPR025901">
    <property type="entry name" value="Kinesin-assoc_MT-bd_dom"/>
</dbReference>
<evidence type="ECO:0000256" key="1">
    <source>
        <dbReference type="ARBA" id="ARBA00004245"/>
    </source>
</evidence>
<evidence type="ECO:0000259" key="13">
    <source>
        <dbReference type="PROSITE" id="PS50067"/>
    </source>
</evidence>
<feature type="region of interest" description="Disordered" evidence="12">
    <location>
        <begin position="644"/>
        <end position="664"/>
    </location>
</feature>
<keyword evidence="11" id="KW-0175">Coiled coil</keyword>
<evidence type="ECO:0000256" key="2">
    <source>
        <dbReference type="ARBA" id="ARBA00022490"/>
    </source>
</evidence>
<comment type="similarity">
    <text evidence="9 10">Belongs to the TRAFAC class myosin-kinesin ATPase superfamily. Kinesin family.</text>
</comment>
<dbReference type="SMART" id="SM00129">
    <property type="entry name" value="KISc"/>
    <property type="match status" value="1"/>
</dbReference>
<dbReference type="PANTHER" id="PTHR47970:SF12">
    <property type="entry name" value="KINESIN FAMILY MEMBER 11"/>
    <property type="match status" value="1"/>
</dbReference>
<evidence type="ECO:0000256" key="5">
    <source>
        <dbReference type="ARBA" id="ARBA00022741"/>
    </source>
</evidence>
<feature type="compositionally biased region" description="Polar residues" evidence="12">
    <location>
        <begin position="655"/>
        <end position="664"/>
    </location>
</feature>
<dbReference type="PROSITE" id="PS00411">
    <property type="entry name" value="KINESIN_MOTOR_1"/>
    <property type="match status" value="1"/>
</dbReference>
<evidence type="ECO:0000256" key="4">
    <source>
        <dbReference type="ARBA" id="ARBA00022701"/>
    </source>
</evidence>
<organism evidence="14 15">
    <name type="scientific">Priapulus caudatus</name>
    <name type="common">Priapulid worm</name>
    <dbReference type="NCBI Taxonomy" id="37621"/>
    <lineage>
        <taxon>Eukaryota</taxon>
        <taxon>Metazoa</taxon>
        <taxon>Ecdysozoa</taxon>
        <taxon>Scalidophora</taxon>
        <taxon>Priapulida</taxon>
        <taxon>Priapulimorpha</taxon>
        <taxon>Priapulimorphida</taxon>
        <taxon>Priapulidae</taxon>
        <taxon>Priapulus</taxon>
    </lineage>
</organism>
<dbReference type="InterPro" id="IPR036961">
    <property type="entry name" value="Kinesin_motor_dom_sf"/>
</dbReference>
<evidence type="ECO:0000256" key="6">
    <source>
        <dbReference type="ARBA" id="ARBA00022840"/>
    </source>
</evidence>
<keyword evidence="5 9" id="KW-0547">Nucleotide-binding</keyword>
<sequence>MGSKDKKQEKNQNIHVAVRCRPLSLQEKKQGSHSIASINNEKREVYMKERANTKTFTFDQVFGPEAEQVDIYKSVVMPVVEEVLMGYNCTMFAYGQTGSGKTYTMEGERTAEQHISWDKDPLAGIIPRSVHQIFDTLTKQDVEFSMRVSFLELYNEELFDLLSSSDNGQRMRIFEDSAKKGSVVIQGLEEIAVMNKDEVYNIMERGAMKRQTAATLMNASSSRSHSVFSITIHIKENTVDGEELLKTGKLNLVDLAGSENIGRSGAIDKRAREAGNINQSLLSLGRVITALFLTHYIADQSLMYCYIFQEYTEEIEKLRKDLIAAREKNGIYLAEENYMDITSRLETQAAVIKELEDNIGALTDEITKVSKIFTETQSKLDEKTKTLDYTTDQLCSTQRVGEELAESSRVDSEFFNVRWPTYTRQCHATEVQFSESYASALKTAAKGVGEKIEMMKSAEHIAETKSSEGQECVSALEHDSTQRWTDMNTSLTSSVDALKKDLNAQTNKLNGCSEASVKEVARGKERLEGALTQHLSEHCQQVAAQMQNEVSLQVALLDQTESNVQQELEMRKEQLDTFLADELKVDIPTGTTPQRRDFAYPRTLSRTQPHDQLLQTYRASVDVSDAMNVSQARVLPLPEDTFVEEEDQENVNQQSLDKTGNSSNLDVSDNILACKSHHTNAARTSKLPLRNNN</sequence>
<evidence type="ECO:0000256" key="10">
    <source>
        <dbReference type="RuleBase" id="RU000394"/>
    </source>
</evidence>
<comment type="subcellular location">
    <subcellularLocation>
        <location evidence="1">Cytoplasm</location>
        <location evidence="1">Cytoskeleton</location>
    </subcellularLocation>
</comment>
<keyword evidence="6 9" id="KW-0067">ATP-binding</keyword>
<keyword evidence="14" id="KW-1185">Reference proteome</keyword>
<gene>
    <name evidence="15" type="primary">LOC106809559</name>
</gene>
<evidence type="ECO:0000313" key="14">
    <source>
        <dbReference type="Proteomes" id="UP000695022"/>
    </source>
</evidence>
<evidence type="ECO:0000256" key="11">
    <source>
        <dbReference type="SAM" id="Coils"/>
    </source>
</evidence>
<feature type="domain" description="Kinesin motor" evidence="13">
    <location>
        <begin position="13"/>
        <end position="291"/>
    </location>
</feature>
<dbReference type="InterPro" id="IPR027417">
    <property type="entry name" value="P-loop_NTPase"/>
</dbReference>
<dbReference type="Gene3D" id="3.40.850.10">
    <property type="entry name" value="Kinesin motor domain"/>
    <property type="match status" value="1"/>
</dbReference>
<dbReference type="PRINTS" id="PR00380">
    <property type="entry name" value="KINESINHEAVY"/>
</dbReference>
<accession>A0ABM1E7J6</accession>
<keyword evidence="7 9" id="KW-0505">Motor protein</keyword>
<dbReference type="InterPro" id="IPR001752">
    <property type="entry name" value="Kinesin_motor_dom"/>
</dbReference>
<evidence type="ECO:0000256" key="3">
    <source>
        <dbReference type="ARBA" id="ARBA00022553"/>
    </source>
</evidence>
<dbReference type="PANTHER" id="PTHR47970">
    <property type="entry name" value="KINESIN-LIKE PROTEIN KIF11"/>
    <property type="match status" value="1"/>
</dbReference>
<evidence type="ECO:0000313" key="15">
    <source>
        <dbReference type="RefSeq" id="XP_014668167.1"/>
    </source>
</evidence>
<dbReference type="InterPro" id="IPR019821">
    <property type="entry name" value="Kinesin_motor_CS"/>
</dbReference>